<name>A0A5M6CEY3_9BACT</name>
<gene>
    <name evidence="2" type="ORF">F0919_14475</name>
</gene>
<organism evidence="2 3">
    <name type="scientific">Taibaiella lutea</name>
    <dbReference type="NCBI Taxonomy" id="2608001"/>
    <lineage>
        <taxon>Bacteria</taxon>
        <taxon>Pseudomonadati</taxon>
        <taxon>Bacteroidota</taxon>
        <taxon>Chitinophagia</taxon>
        <taxon>Chitinophagales</taxon>
        <taxon>Chitinophagaceae</taxon>
        <taxon>Taibaiella</taxon>
    </lineage>
</organism>
<dbReference type="InterPro" id="IPR052354">
    <property type="entry name" value="Cell_Wall_Dynamics_Protein"/>
</dbReference>
<accession>A0A5M6CEY3</accession>
<dbReference type="Gene3D" id="1.10.530.10">
    <property type="match status" value="1"/>
</dbReference>
<evidence type="ECO:0000313" key="3">
    <source>
        <dbReference type="Proteomes" id="UP000323632"/>
    </source>
</evidence>
<dbReference type="Proteomes" id="UP000323632">
    <property type="component" value="Unassembled WGS sequence"/>
</dbReference>
<dbReference type="AlphaFoldDB" id="A0A5M6CEY3"/>
<dbReference type="Pfam" id="PF00182">
    <property type="entry name" value="Glyco_hydro_19"/>
    <property type="match status" value="1"/>
</dbReference>
<proteinExistence type="predicted"/>
<dbReference type="GO" id="GO:0006032">
    <property type="term" value="P:chitin catabolic process"/>
    <property type="evidence" value="ECO:0007669"/>
    <property type="project" value="InterPro"/>
</dbReference>
<dbReference type="PANTHER" id="PTHR34408">
    <property type="entry name" value="FAMILY PROTEIN, PUTATIVE-RELATED"/>
    <property type="match status" value="1"/>
</dbReference>
<sequence>MIDEKILRAIVPTAPKTLGEYVPFLNQAFENFGIDTPQYQAAFIAQIAHESGAFRYVKEIASGKAYDTGSKAKALGNTPEADGDGQRYKGRGLIQITGKNNYSVCSLALFNDERLLTTPELLETPQYAVYSAAWFWSSNRLNRYVDKNDFTGLTKRINGGINGLAEREKYCKAAQKLLCQ</sequence>
<keyword evidence="3" id="KW-1185">Reference proteome</keyword>
<evidence type="ECO:0000259" key="1">
    <source>
        <dbReference type="Pfam" id="PF00182"/>
    </source>
</evidence>
<dbReference type="InterPro" id="IPR000726">
    <property type="entry name" value="Glyco_hydro_19_cat"/>
</dbReference>
<dbReference type="GO" id="GO:0016998">
    <property type="term" value="P:cell wall macromolecule catabolic process"/>
    <property type="evidence" value="ECO:0007669"/>
    <property type="project" value="InterPro"/>
</dbReference>
<feature type="domain" description="Glycoside hydrolase family 19 catalytic" evidence="1">
    <location>
        <begin position="41"/>
        <end position="143"/>
    </location>
</feature>
<dbReference type="CDD" id="cd00325">
    <property type="entry name" value="chitinase_GH19"/>
    <property type="match status" value="1"/>
</dbReference>
<protein>
    <submittedName>
        <fullName evidence="2">Glycoside hydrolase family 19 protein</fullName>
    </submittedName>
</protein>
<dbReference type="SUPFAM" id="SSF53955">
    <property type="entry name" value="Lysozyme-like"/>
    <property type="match status" value="1"/>
</dbReference>
<comment type="caution">
    <text evidence="2">The sequence shown here is derived from an EMBL/GenBank/DDBJ whole genome shotgun (WGS) entry which is preliminary data.</text>
</comment>
<dbReference type="GO" id="GO:0004568">
    <property type="term" value="F:chitinase activity"/>
    <property type="evidence" value="ECO:0007669"/>
    <property type="project" value="InterPro"/>
</dbReference>
<dbReference type="InterPro" id="IPR023346">
    <property type="entry name" value="Lysozyme-like_dom_sf"/>
</dbReference>
<dbReference type="RefSeq" id="WP_150033480.1">
    <property type="nucleotide sequence ID" value="NZ_VWSH01000003.1"/>
</dbReference>
<keyword evidence="2" id="KW-0378">Hydrolase</keyword>
<evidence type="ECO:0000313" key="2">
    <source>
        <dbReference type="EMBL" id="KAA5533734.1"/>
    </source>
</evidence>
<dbReference type="EMBL" id="VWSH01000003">
    <property type="protein sequence ID" value="KAA5533734.1"/>
    <property type="molecule type" value="Genomic_DNA"/>
</dbReference>
<reference evidence="2 3" key="1">
    <citation type="submission" date="2019-09" db="EMBL/GenBank/DDBJ databases">
        <title>Genome sequence and assembly of Taibaiella sp.</title>
        <authorList>
            <person name="Chhetri G."/>
        </authorList>
    </citation>
    <scope>NUCLEOTIDE SEQUENCE [LARGE SCALE GENOMIC DNA]</scope>
    <source>
        <strain evidence="2 3">KVB11</strain>
    </source>
</reference>
<dbReference type="PANTHER" id="PTHR34408:SF1">
    <property type="entry name" value="GLYCOSYL HYDROLASE FAMILY 19 DOMAIN-CONTAINING PROTEIN HI_1415"/>
    <property type="match status" value="1"/>
</dbReference>